<evidence type="ECO:0000256" key="2">
    <source>
        <dbReference type="ARBA" id="ARBA00022670"/>
    </source>
</evidence>
<evidence type="ECO:0000256" key="3">
    <source>
        <dbReference type="ARBA" id="ARBA00022801"/>
    </source>
</evidence>
<evidence type="ECO:0000256" key="6">
    <source>
        <dbReference type="RuleBase" id="RU003355"/>
    </source>
</evidence>
<dbReference type="SUPFAM" id="SSF52743">
    <property type="entry name" value="Subtilisin-like"/>
    <property type="match status" value="1"/>
</dbReference>
<dbReference type="Pfam" id="PF24476">
    <property type="entry name" value="DUF7580"/>
    <property type="match status" value="1"/>
</dbReference>
<dbReference type="EMBL" id="MU865403">
    <property type="protein sequence ID" value="KAK4224121.1"/>
    <property type="molecule type" value="Genomic_DNA"/>
</dbReference>
<evidence type="ECO:0000256" key="1">
    <source>
        <dbReference type="ARBA" id="ARBA00011073"/>
    </source>
</evidence>
<feature type="region of interest" description="Disordered" evidence="7">
    <location>
        <begin position="154"/>
        <end position="192"/>
    </location>
</feature>
<evidence type="ECO:0000256" key="5">
    <source>
        <dbReference type="PROSITE-ProRule" id="PRU01240"/>
    </source>
</evidence>
<evidence type="ECO:0000313" key="11">
    <source>
        <dbReference type="Proteomes" id="UP001301958"/>
    </source>
</evidence>
<keyword evidence="2 5" id="KW-0645">Protease</keyword>
<evidence type="ECO:0000259" key="8">
    <source>
        <dbReference type="Pfam" id="PF00082"/>
    </source>
</evidence>
<feature type="compositionally biased region" description="Basic and acidic residues" evidence="7">
    <location>
        <begin position="1"/>
        <end position="13"/>
    </location>
</feature>
<dbReference type="PROSITE" id="PS00136">
    <property type="entry name" value="SUBTILASE_ASP"/>
    <property type="match status" value="1"/>
</dbReference>
<evidence type="ECO:0000256" key="4">
    <source>
        <dbReference type="ARBA" id="ARBA00022825"/>
    </source>
</evidence>
<dbReference type="PANTHER" id="PTHR43806">
    <property type="entry name" value="PEPTIDASE S8"/>
    <property type="match status" value="1"/>
</dbReference>
<feature type="active site" description="Charge relay system" evidence="5">
    <location>
        <position position="855"/>
    </location>
</feature>
<keyword evidence="4 5" id="KW-0720">Serine protease</keyword>
<dbReference type="InterPro" id="IPR056002">
    <property type="entry name" value="DUF7580"/>
</dbReference>
<evidence type="ECO:0000313" key="10">
    <source>
        <dbReference type="EMBL" id="KAK4224121.1"/>
    </source>
</evidence>
<reference evidence="10" key="2">
    <citation type="submission" date="2023-05" db="EMBL/GenBank/DDBJ databases">
        <authorList>
            <consortium name="Lawrence Berkeley National Laboratory"/>
            <person name="Steindorff A."/>
            <person name="Hensen N."/>
            <person name="Bonometti L."/>
            <person name="Westerberg I."/>
            <person name="Brannstrom I.O."/>
            <person name="Guillou S."/>
            <person name="Cros-Aarteil S."/>
            <person name="Calhoun S."/>
            <person name="Haridas S."/>
            <person name="Kuo A."/>
            <person name="Mondo S."/>
            <person name="Pangilinan J."/>
            <person name="Riley R."/>
            <person name="Labutti K."/>
            <person name="Andreopoulos B."/>
            <person name="Lipzen A."/>
            <person name="Chen C."/>
            <person name="Yanf M."/>
            <person name="Daum C."/>
            <person name="Ng V."/>
            <person name="Clum A."/>
            <person name="Ohm R."/>
            <person name="Martin F."/>
            <person name="Silar P."/>
            <person name="Natvig D."/>
            <person name="Lalanne C."/>
            <person name="Gautier V."/>
            <person name="Ament-Velasquez S.L."/>
            <person name="Kruys A."/>
            <person name="Hutchinson M.I."/>
            <person name="Powell A.J."/>
            <person name="Barry K."/>
            <person name="Miller A.N."/>
            <person name="Grigoriev I.V."/>
            <person name="Debuchy R."/>
            <person name="Gladieux P."/>
            <person name="Thoren M.H."/>
            <person name="Johannesson H."/>
        </authorList>
    </citation>
    <scope>NUCLEOTIDE SEQUENCE</scope>
    <source>
        <strain evidence="10">CBS 990.96</strain>
    </source>
</reference>
<name>A0AAN7BII1_9PEZI</name>
<dbReference type="GO" id="GO:0006508">
    <property type="term" value="P:proteolysis"/>
    <property type="evidence" value="ECO:0007669"/>
    <property type="project" value="UniProtKB-KW"/>
</dbReference>
<dbReference type="Proteomes" id="UP001301958">
    <property type="component" value="Unassembled WGS sequence"/>
</dbReference>
<dbReference type="CDD" id="cd00306">
    <property type="entry name" value="Peptidases_S8_S53"/>
    <property type="match status" value="1"/>
</dbReference>
<feature type="domain" description="DUF7580" evidence="9">
    <location>
        <begin position="245"/>
        <end position="583"/>
    </location>
</feature>
<feature type="active site" description="Charge relay system" evidence="5">
    <location>
        <position position="698"/>
    </location>
</feature>
<keyword evidence="3 5" id="KW-0378">Hydrolase</keyword>
<dbReference type="GO" id="GO:0004252">
    <property type="term" value="F:serine-type endopeptidase activity"/>
    <property type="evidence" value="ECO:0007669"/>
    <property type="project" value="UniProtKB-UniRule"/>
</dbReference>
<dbReference type="PANTHER" id="PTHR43806:SF11">
    <property type="entry name" value="CEREVISIN-RELATED"/>
    <property type="match status" value="1"/>
</dbReference>
<evidence type="ECO:0000256" key="7">
    <source>
        <dbReference type="SAM" id="MobiDB-lite"/>
    </source>
</evidence>
<gene>
    <name evidence="10" type="ORF">QBC38DRAFT_26708</name>
</gene>
<accession>A0AAN7BII1</accession>
<dbReference type="PROSITE" id="PS51892">
    <property type="entry name" value="SUBTILASE"/>
    <property type="match status" value="1"/>
</dbReference>
<dbReference type="InterPro" id="IPR036852">
    <property type="entry name" value="Peptidase_S8/S53_dom_sf"/>
</dbReference>
<dbReference type="Gene3D" id="3.40.50.200">
    <property type="entry name" value="Peptidase S8/S53 domain"/>
    <property type="match status" value="1"/>
</dbReference>
<comment type="similarity">
    <text evidence="1 5 6">Belongs to the peptidase S8 family.</text>
</comment>
<reference evidence="10" key="1">
    <citation type="journal article" date="2023" name="Mol. Phylogenet. Evol.">
        <title>Genome-scale phylogeny and comparative genomics of the fungal order Sordariales.</title>
        <authorList>
            <person name="Hensen N."/>
            <person name="Bonometti L."/>
            <person name="Westerberg I."/>
            <person name="Brannstrom I.O."/>
            <person name="Guillou S."/>
            <person name="Cros-Aarteil S."/>
            <person name="Calhoun S."/>
            <person name="Haridas S."/>
            <person name="Kuo A."/>
            <person name="Mondo S."/>
            <person name="Pangilinan J."/>
            <person name="Riley R."/>
            <person name="LaButti K."/>
            <person name="Andreopoulos B."/>
            <person name="Lipzen A."/>
            <person name="Chen C."/>
            <person name="Yan M."/>
            <person name="Daum C."/>
            <person name="Ng V."/>
            <person name="Clum A."/>
            <person name="Steindorff A."/>
            <person name="Ohm R.A."/>
            <person name="Martin F."/>
            <person name="Silar P."/>
            <person name="Natvig D.O."/>
            <person name="Lalanne C."/>
            <person name="Gautier V."/>
            <person name="Ament-Velasquez S.L."/>
            <person name="Kruys A."/>
            <person name="Hutchinson M.I."/>
            <person name="Powell A.J."/>
            <person name="Barry K."/>
            <person name="Miller A.N."/>
            <person name="Grigoriev I.V."/>
            <person name="Debuchy R."/>
            <person name="Gladieux P."/>
            <person name="Hiltunen Thoren M."/>
            <person name="Johannesson H."/>
        </authorList>
    </citation>
    <scope>NUCLEOTIDE SEQUENCE</scope>
    <source>
        <strain evidence="10">CBS 990.96</strain>
    </source>
</reference>
<feature type="region of interest" description="Disordered" evidence="7">
    <location>
        <begin position="215"/>
        <end position="236"/>
    </location>
</feature>
<feature type="compositionally biased region" description="Basic and acidic residues" evidence="7">
    <location>
        <begin position="179"/>
        <end position="188"/>
    </location>
</feature>
<dbReference type="InterPro" id="IPR023828">
    <property type="entry name" value="Peptidase_S8_Ser-AS"/>
</dbReference>
<dbReference type="AlphaFoldDB" id="A0AAN7BII1"/>
<evidence type="ECO:0008006" key="12">
    <source>
        <dbReference type="Google" id="ProtNLM"/>
    </source>
</evidence>
<dbReference type="PRINTS" id="PR00723">
    <property type="entry name" value="SUBTILISIN"/>
</dbReference>
<proteinExistence type="inferred from homology"/>
<dbReference type="PROSITE" id="PS00138">
    <property type="entry name" value="SUBTILASE_SER"/>
    <property type="match status" value="1"/>
</dbReference>
<dbReference type="InterPro" id="IPR050131">
    <property type="entry name" value="Peptidase_S8_subtilisin-like"/>
</dbReference>
<comment type="caution">
    <text evidence="10">The sequence shown here is derived from an EMBL/GenBank/DDBJ whole genome shotgun (WGS) entry which is preliminary data.</text>
</comment>
<dbReference type="InterPro" id="IPR000209">
    <property type="entry name" value="Peptidase_S8/S53_dom"/>
</dbReference>
<organism evidence="10 11">
    <name type="scientific">Podospora fimiseda</name>
    <dbReference type="NCBI Taxonomy" id="252190"/>
    <lineage>
        <taxon>Eukaryota</taxon>
        <taxon>Fungi</taxon>
        <taxon>Dikarya</taxon>
        <taxon>Ascomycota</taxon>
        <taxon>Pezizomycotina</taxon>
        <taxon>Sordariomycetes</taxon>
        <taxon>Sordariomycetidae</taxon>
        <taxon>Sordariales</taxon>
        <taxon>Podosporaceae</taxon>
        <taxon>Podospora</taxon>
    </lineage>
</organism>
<protein>
    <recommendedName>
        <fullName evidence="12">Peptidase S8/S53 domain-containing protein</fullName>
    </recommendedName>
</protein>
<dbReference type="InterPro" id="IPR015500">
    <property type="entry name" value="Peptidase_S8_subtilisin-rel"/>
</dbReference>
<dbReference type="Pfam" id="PF00082">
    <property type="entry name" value="Peptidase_S8"/>
    <property type="match status" value="1"/>
</dbReference>
<feature type="domain" description="Peptidase S8/S53" evidence="8">
    <location>
        <begin position="657"/>
        <end position="869"/>
    </location>
</feature>
<sequence length="937" mass="104831">MRQYKKPDMDPKKTTSGKSSGSRFKKFFKSSQLTEQHGGNNTAASNAELDLILDTLPVLKTLAGEASDIFGIRDRRYDLLARIQTVAFLLESQLCLLKEPVSNGSLQWSNTEIRQVADLLERILTSKNANKPTQIQDRQSGSTSWTRRLFYRKGSKRRDNSPTRPPSRHPRLSAIRDSGASEKSRESTHQQMLDDLSSYSFNELQSFLEQFQRISPKSDNDGAPDEALSTQEEDVREGGLPEVAFREFVADAFAAIVCSSDCLETPNREVHLNLAAYNNQNQGTSDLGYLSLVAEYHQGARKDWREIALHAAASSHSKSKERMVKFADADASDVESTISVIKWPIEEPVACLCDCIRLYHERPSKWCFNLELQGSRLTRFWLDPRKRNMPEHTRDQITLRALVSNQRHSLSLSSKMSLSLMLAYSLFYLYSEPWLERIWDRDHILLTPNVGGRSPPQPFLRVVSWAAKGKHGEKQCLISPQLLELGVMLMEIHFGQSLEQILNDSSTISRIEDLQASASVVFNKALREGKLQERTGLRRALRICLSQGVRVTGRKGAIPTVDIAEVQKAIFKEVVKPLEQDLEISGFKTSAETPVEEMRSTDPEPVVPKNQSVHMIESGPSNSTAAAITSQDSAITDKWMLDFSRIVDTRTPTNAPTVKIAFLDTGIDSQHQDFDGEDRIKEFHSWTESPADTDTSGHGTHVTSTFLQLAGQNVEIYIGKISENMNLHSSQADQIAEAIDHAATIWDVDIISMSFGFGEKFDSIEKAIHRAVNKQKIVFAAASNEGGNRTRTFPATHPRVICIHSADGYGNPSKFNPTAIQYRHNFCALGEHIEAACPRANEDNFGGVTRESGTSFATPVAVAIATFLIGFVTEEKPDSKFWKTPVKSPEGVMRMFEEMSGDRGLGYSSINILKVFHDSAAGVDEFLARIRNWLERR</sequence>
<evidence type="ECO:0000259" key="9">
    <source>
        <dbReference type="Pfam" id="PF24476"/>
    </source>
</evidence>
<feature type="active site" description="Charge relay system" evidence="5">
    <location>
        <position position="664"/>
    </location>
</feature>
<dbReference type="InterPro" id="IPR023827">
    <property type="entry name" value="Peptidase_S8_Asp-AS"/>
</dbReference>
<keyword evidence="11" id="KW-1185">Reference proteome</keyword>
<feature type="region of interest" description="Disordered" evidence="7">
    <location>
        <begin position="1"/>
        <end position="24"/>
    </location>
</feature>